<dbReference type="GO" id="GO:0004672">
    <property type="term" value="F:protein kinase activity"/>
    <property type="evidence" value="ECO:0007669"/>
    <property type="project" value="InterPro"/>
</dbReference>
<dbReference type="OrthoDB" id="2427446at2759"/>
<dbReference type="PROSITE" id="PS50011">
    <property type="entry name" value="PROTEIN_KINASE_DOM"/>
    <property type="match status" value="1"/>
</dbReference>
<name>A0A9N9JXD9_9GLOM</name>
<dbReference type="PROSITE" id="PS00107">
    <property type="entry name" value="PROTEIN_KINASE_ATP"/>
    <property type="match status" value="1"/>
</dbReference>
<proteinExistence type="predicted"/>
<dbReference type="GO" id="GO:0005524">
    <property type="term" value="F:ATP binding"/>
    <property type="evidence" value="ECO:0007669"/>
    <property type="project" value="UniProtKB-UniRule"/>
</dbReference>
<dbReference type="InterPro" id="IPR017441">
    <property type="entry name" value="Protein_kinase_ATP_BS"/>
</dbReference>
<dbReference type="AlphaFoldDB" id="A0A9N9JXD9"/>
<keyword evidence="1" id="KW-0547">Nucleotide-binding</keyword>
<keyword evidence="4" id="KW-1185">Reference proteome</keyword>
<dbReference type="InterPro" id="IPR011009">
    <property type="entry name" value="Kinase-like_dom_sf"/>
</dbReference>
<feature type="domain" description="Protein kinase" evidence="2">
    <location>
        <begin position="24"/>
        <end position="67"/>
    </location>
</feature>
<reference evidence="3" key="1">
    <citation type="submission" date="2021-06" db="EMBL/GenBank/DDBJ databases">
        <authorList>
            <person name="Kallberg Y."/>
            <person name="Tangrot J."/>
            <person name="Rosling A."/>
        </authorList>
    </citation>
    <scope>NUCLEOTIDE SEQUENCE</scope>
    <source>
        <strain evidence="3">MA453B</strain>
    </source>
</reference>
<protein>
    <submittedName>
        <fullName evidence="3">5940_t:CDS:1</fullName>
    </submittedName>
</protein>
<evidence type="ECO:0000313" key="3">
    <source>
        <dbReference type="EMBL" id="CAG8796345.1"/>
    </source>
</evidence>
<feature type="binding site" evidence="1">
    <location>
        <position position="53"/>
    </location>
    <ligand>
        <name>ATP</name>
        <dbReference type="ChEBI" id="CHEBI:30616"/>
    </ligand>
</feature>
<comment type="caution">
    <text evidence="3">The sequence shown here is derived from an EMBL/GenBank/DDBJ whole genome shotgun (WGS) entry which is preliminary data.</text>
</comment>
<sequence length="67" mass="7791">MNQEDLIQKCLNEEHVKFYEYYRFGDFKLIGEGGFGKVHRATFKSNEISVAIKSFKSNASIKEIVKE</sequence>
<organism evidence="3 4">
    <name type="scientific">Dentiscutata erythropus</name>
    <dbReference type="NCBI Taxonomy" id="1348616"/>
    <lineage>
        <taxon>Eukaryota</taxon>
        <taxon>Fungi</taxon>
        <taxon>Fungi incertae sedis</taxon>
        <taxon>Mucoromycota</taxon>
        <taxon>Glomeromycotina</taxon>
        <taxon>Glomeromycetes</taxon>
        <taxon>Diversisporales</taxon>
        <taxon>Gigasporaceae</taxon>
        <taxon>Dentiscutata</taxon>
    </lineage>
</organism>
<evidence type="ECO:0000256" key="1">
    <source>
        <dbReference type="PROSITE-ProRule" id="PRU10141"/>
    </source>
</evidence>
<dbReference type="InterPro" id="IPR000719">
    <property type="entry name" value="Prot_kinase_dom"/>
</dbReference>
<feature type="non-terminal residue" evidence="3">
    <location>
        <position position="67"/>
    </location>
</feature>
<dbReference type="EMBL" id="CAJVPY010031252">
    <property type="protein sequence ID" value="CAG8796345.1"/>
    <property type="molecule type" value="Genomic_DNA"/>
</dbReference>
<accession>A0A9N9JXD9</accession>
<evidence type="ECO:0000259" key="2">
    <source>
        <dbReference type="PROSITE" id="PS50011"/>
    </source>
</evidence>
<dbReference type="Gene3D" id="3.30.200.20">
    <property type="entry name" value="Phosphorylase Kinase, domain 1"/>
    <property type="match status" value="1"/>
</dbReference>
<dbReference type="Proteomes" id="UP000789405">
    <property type="component" value="Unassembled WGS sequence"/>
</dbReference>
<evidence type="ECO:0000313" key="4">
    <source>
        <dbReference type="Proteomes" id="UP000789405"/>
    </source>
</evidence>
<dbReference type="SUPFAM" id="SSF56112">
    <property type="entry name" value="Protein kinase-like (PK-like)"/>
    <property type="match status" value="1"/>
</dbReference>
<keyword evidence="1" id="KW-0067">ATP-binding</keyword>
<gene>
    <name evidence="3" type="ORF">DERYTH_LOCUS22463</name>
</gene>